<dbReference type="PANTHER" id="PTHR46696:SF5">
    <property type="entry name" value="CYTOCHROME P450 BJ-1"/>
    <property type="match status" value="1"/>
</dbReference>
<dbReference type="GO" id="GO:0016705">
    <property type="term" value="F:oxidoreductase activity, acting on paired donors, with incorporation or reduction of molecular oxygen"/>
    <property type="evidence" value="ECO:0007669"/>
    <property type="project" value="InterPro"/>
</dbReference>
<dbReference type="InterPro" id="IPR001128">
    <property type="entry name" value="Cyt_P450"/>
</dbReference>
<dbReference type="PRINTS" id="PR00359">
    <property type="entry name" value="BP450"/>
</dbReference>
<keyword evidence="5 8" id="KW-0560">Oxidoreductase</keyword>
<keyword evidence="11" id="KW-1185">Reference proteome</keyword>
<keyword evidence="6 8" id="KW-0408">Iron</keyword>
<comment type="caution">
    <text evidence="10">The sequence shown here is derived from an EMBL/GenBank/DDBJ whole genome shotgun (WGS) entry which is preliminary data.</text>
</comment>
<accession>A0A7W7RM56</accession>
<dbReference type="PRINTS" id="PR00385">
    <property type="entry name" value="P450"/>
</dbReference>
<dbReference type="Proteomes" id="UP000523007">
    <property type="component" value="Unassembled WGS sequence"/>
</dbReference>
<evidence type="ECO:0000256" key="6">
    <source>
        <dbReference type="ARBA" id="ARBA00023004"/>
    </source>
</evidence>
<protein>
    <submittedName>
        <fullName evidence="10">Pentalenolactone synthase</fullName>
        <ecNumber evidence="10">1.14.19.8</ecNumber>
    </submittedName>
</protein>
<sequence>MSAMPPVHLPFELTHPLQPAPVESELRARGPIHPVRTAVGDAAWLVTGYKEVRELLDDDRLGRSHPDPANASRTGESAVFGGPMGNFDTERIDNSRMRGLLRPHFTRGRMRALIPHVEELTRDLLDRLDQRTPPADLVEALALPLPIAVICALLGVPYEDRERFRAWSQAAADKHDRARSEQGLAELFEYGRELVARKSREPGDDVLSRLAGTDGVSADEAAMMGMFLLFAGHETTVVAIGFGVLMLLAEPEQWRAVHADPGLLDSVVEETLRARVGNGDGIPRYARSDLEVAGVPVRAGDLVLLDIRAANHDESVFANSADFDVTRQPADHLSFGHGARYCIGAPLARIELRAVLAQLIPRFPDMRLATRVEELTINRSALTGGLTSLPVTW</sequence>
<dbReference type="PANTHER" id="PTHR46696">
    <property type="entry name" value="P450, PUTATIVE (EUROFUNG)-RELATED"/>
    <property type="match status" value="1"/>
</dbReference>
<evidence type="ECO:0000313" key="11">
    <source>
        <dbReference type="Proteomes" id="UP000523007"/>
    </source>
</evidence>
<dbReference type="InterPro" id="IPR002397">
    <property type="entry name" value="Cyt_P450_B"/>
</dbReference>
<evidence type="ECO:0000256" key="3">
    <source>
        <dbReference type="ARBA" id="ARBA00022617"/>
    </source>
</evidence>
<dbReference type="FunFam" id="1.10.630.10:FF:000018">
    <property type="entry name" value="Cytochrome P450 monooxygenase"/>
    <property type="match status" value="1"/>
</dbReference>
<dbReference type="PROSITE" id="PS00086">
    <property type="entry name" value="CYTOCHROME_P450"/>
    <property type="match status" value="1"/>
</dbReference>
<dbReference type="GO" id="GO:0004497">
    <property type="term" value="F:monooxygenase activity"/>
    <property type="evidence" value="ECO:0007669"/>
    <property type="project" value="UniProtKB-KW"/>
</dbReference>
<keyword evidence="4 8" id="KW-0479">Metal-binding</keyword>
<dbReference type="AlphaFoldDB" id="A0A7W7RM56"/>
<evidence type="ECO:0000256" key="7">
    <source>
        <dbReference type="ARBA" id="ARBA00023033"/>
    </source>
</evidence>
<dbReference type="Gene3D" id="1.10.630.10">
    <property type="entry name" value="Cytochrome P450"/>
    <property type="match status" value="1"/>
</dbReference>
<comment type="similarity">
    <text evidence="2 8">Belongs to the cytochrome P450 family.</text>
</comment>
<comment type="cofactor">
    <cofactor evidence="1">
        <name>heme</name>
        <dbReference type="ChEBI" id="CHEBI:30413"/>
    </cofactor>
</comment>
<dbReference type="GO" id="GO:0005506">
    <property type="term" value="F:iron ion binding"/>
    <property type="evidence" value="ECO:0007669"/>
    <property type="project" value="InterPro"/>
</dbReference>
<dbReference type="SUPFAM" id="SSF48264">
    <property type="entry name" value="Cytochrome P450"/>
    <property type="match status" value="1"/>
</dbReference>
<gene>
    <name evidence="10" type="ORF">F4561_005329</name>
</gene>
<name>A0A7W7RM56_9ACTN</name>
<dbReference type="Pfam" id="PF00067">
    <property type="entry name" value="p450"/>
    <property type="match status" value="1"/>
</dbReference>
<dbReference type="EC" id="1.14.19.8" evidence="10"/>
<organism evidence="10 11">
    <name type="scientific">Lipingzhangella halophila</name>
    <dbReference type="NCBI Taxonomy" id="1783352"/>
    <lineage>
        <taxon>Bacteria</taxon>
        <taxon>Bacillati</taxon>
        <taxon>Actinomycetota</taxon>
        <taxon>Actinomycetes</taxon>
        <taxon>Streptosporangiales</taxon>
        <taxon>Nocardiopsidaceae</taxon>
        <taxon>Lipingzhangella</taxon>
    </lineage>
</organism>
<dbReference type="CDD" id="cd11031">
    <property type="entry name" value="Cyp158A-like"/>
    <property type="match status" value="1"/>
</dbReference>
<feature type="region of interest" description="Disordered" evidence="9">
    <location>
        <begin position="59"/>
        <end position="84"/>
    </location>
</feature>
<evidence type="ECO:0000256" key="4">
    <source>
        <dbReference type="ARBA" id="ARBA00022723"/>
    </source>
</evidence>
<keyword evidence="3 8" id="KW-0349">Heme</keyword>
<evidence type="ECO:0000256" key="5">
    <source>
        <dbReference type="ARBA" id="ARBA00023002"/>
    </source>
</evidence>
<dbReference type="GO" id="GO:0020037">
    <property type="term" value="F:heme binding"/>
    <property type="evidence" value="ECO:0007669"/>
    <property type="project" value="InterPro"/>
</dbReference>
<evidence type="ECO:0000256" key="2">
    <source>
        <dbReference type="ARBA" id="ARBA00010617"/>
    </source>
</evidence>
<reference evidence="10 11" key="1">
    <citation type="submission" date="2020-08" db="EMBL/GenBank/DDBJ databases">
        <title>Sequencing the genomes of 1000 actinobacteria strains.</title>
        <authorList>
            <person name="Klenk H.-P."/>
        </authorList>
    </citation>
    <scope>NUCLEOTIDE SEQUENCE [LARGE SCALE GENOMIC DNA]</scope>
    <source>
        <strain evidence="10 11">DSM 102030</strain>
    </source>
</reference>
<dbReference type="EMBL" id="JACHJT010000001">
    <property type="protein sequence ID" value="MBB4934509.1"/>
    <property type="molecule type" value="Genomic_DNA"/>
</dbReference>
<proteinExistence type="inferred from homology"/>
<dbReference type="InterPro" id="IPR017972">
    <property type="entry name" value="Cyt_P450_CS"/>
</dbReference>
<evidence type="ECO:0000256" key="1">
    <source>
        <dbReference type="ARBA" id="ARBA00001971"/>
    </source>
</evidence>
<dbReference type="InterPro" id="IPR036396">
    <property type="entry name" value="Cyt_P450_sf"/>
</dbReference>
<evidence type="ECO:0000256" key="8">
    <source>
        <dbReference type="RuleBase" id="RU000461"/>
    </source>
</evidence>
<evidence type="ECO:0000256" key="9">
    <source>
        <dbReference type="SAM" id="MobiDB-lite"/>
    </source>
</evidence>
<keyword evidence="7 8" id="KW-0503">Monooxygenase</keyword>
<evidence type="ECO:0000313" key="10">
    <source>
        <dbReference type="EMBL" id="MBB4934509.1"/>
    </source>
</evidence>